<accession>Q8KAS8</accession>
<evidence type="ECO:0000313" key="7">
    <source>
        <dbReference type="Proteomes" id="UP000001007"/>
    </source>
</evidence>
<dbReference type="SUPFAM" id="SSF50685">
    <property type="entry name" value="Barwin-like endoglucanases"/>
    <property type="match status" value="1"/>
</dbReference>
<evidence type="ECO:0000256" key="2">
    <source>
        <dbReference type="ARBA" id="ARBA00023316"/>
    </source>
</evidence>
<dbReference type="InterPro" id="IPR034718">
    <property type="entry name" value="RlpA"/>
</dbReference>
<dbReference type="NCBIfam" id="TIGR00413">
    <property type="entry name" value="rlpA"/>
    <property type="match status" value="1"/>
</dbReference>
<dbReference type="Pfam" id="PF03330">
    <property type="entry name" value="DPBB_1"/>
    <property type="match status" value="1"/>
</dbReference>
<proteinExistence type="inferred from homology"/>
<dbReference type="PANTHER" id="PTHR34183:SF1">
    <property type="entry name" value="ENDOLYTIC PEPTIDOGLYCAN TRANSGLYCOSYLASE RLPA"/>
    <property type="match status" value="1"/>
</dbReference>
<dbReference type="OrthoDB" id="9779128at2"/>
<evidence type="ECO:0000313" key="6">
    <source>
        <dbReference type="EMBL" id="AAM73294.1"/>
    </source>
</evidence>
<comment type="similarity">
    <text evidence="3 4">Belongs to the RlpA family.</text>
</comment>
<keyword evidence="3" id="KW-0732">Signal</keyword>
<name>Q8KAS8_CHLTE</name>
<sequence precursor="true">MKKRFILYSHLVLALSFFMSVSPFNAFASQNGAIAQSSPQKNSSSRNAVLKFTTAKPLDNGNRFMVAIGKASYYTNRFRGQTTANGETFDMKEFTAAHRSLPFGTIVRVTNLNNGKMVFVKINDRGPYVKNRIIDLSKAAAKQLDLVDSGVGRVKIEAYN</sequence>
<dbReference type="InterPro" id="IPR009009">
    <property type="entry name" value="RlpA-like_DPBB"/>
</dbReference>
<dbReference type="AlphaFoldDB" id="Q8KAS8"/>
<evidence type="ECO:0000256" key="1">
    <source>
        <dbReference type="ARBA" id="ARBA00023239"/>
    </source>
</evidence>
<dbReference type="EMBL" id="AE006470">
    <property type="protein sequence ID" value="AAM73294.1"/>
    <property type="molecule type" value="Genomic_DNA"/>
</dbReference>
<dbReference type="EnsemblBacteria" id="AAM73294">
    <property type="protein sequence ID" value="AAM73294"/>
    <property type="gene ID" value="CT2077"/>
</dbReference>
<protein>
    <recommendedName>
        <fullName evidence="3">Probable endolytic peptidoglycan transglycosylase RlpA</fullName>
        <ecNumber evidence="3">4.2.2.-</ecNumber>
    </recommendedName>
</protein>
<dbReference type="GO" id="GO:0071555">
    <property type="term" value="P:cell wall organization"/>
    <property type="evidence" value="ECO:0007669"/>
    <property type="project" value="UniProtKB-KW"/>
</dbReference>
<feature type="signal peptide" evidence="3">
    <location>
        <begin position="1"/>
        <end position="28"/>
    </location>
</feature>
<dbReference type="GO" id="GO:0008932">
    <property type="term" value="F:lytic endotransglycosylase activity"/>
    <property type="evidence" value="ECO:0007669"/>
    <property type="project" value="UniProtKB-UniRule"/>
</dbReference>
<dbReference type="InterPro" id="IPR036908">
    <property type="entry name" value="RlpA-like_sf"/>
</dbReference>
<feature type="domain" description="RlpA-like protein double-psi beta-barrel" evidence="5">
    <location>
        <begin position="67"/>
        <end position="156"/>
    </location>
</feature>
<gene>
    <name evidence="6" type="primary">rlpA-1</name>
    <name evidence="3" type="synonym">rlpA</name>
    <name evidence="6" type="ordered locus">CT2077</name>
</gene>
<organism evidence="6 7">
    <name type="scientific">Chlorobaculum tepidum (strain ATCC 49652 / DSM 12025 / NBRC 103806 / TLS)</name>
    <name type="common">Chlorobium tepidum</name>
    <dbReference type="NCBI Taxonomy" id="194439"/>
    <lineage>
        <taxon>Bacteria</taxon>
        <taxon>Pseudomonadati</taxon>
        <taxon>Chlorobiota</taxon>
        <taxon>Chlorobiia</taxon>
        <taxon>Chlorobiales</taxon>
        <taxon>Chlorobiaceae</taxon>
        <taxon>Chlorobaculum</taxon>
    </lineage>
</organism>
<evidence type="ECO:0000259" key="5">
    <source>
        <dbReference type="Pfam" id="PF03330"/>
    </source>
</evidence>
<dbReference type="HOGENOM" id="CLU_042923_7_1_10"/>
<dbReference type="HAMAP" id="MF_02071">
    <property type="entry name" value="RlpA"/>
    <property type="match status" value="1"/>
</dbReference>
<dbReference type="InterPro" id="IPR012997">
    <property type="entry name" value="RplA"/>
</dbReference>
<dbReference type="STRING" id="194439.CT2077"/>
<dbReference type="eggNOG" id="COG0797">
    <property type="taxonomic scope" value="Bacteria"/>
</dbReference>
<keyword evidence="7" id="KW-1185">Reference proteome</keyword>
<dbReference type="RefSeq" id="WP_010933732.1">
    <property type="nucleotide sequence ID" value="NC_002932.3"/>
</dbReference>
<dbReference type="KEGG" id="cte:CT2077"/>
<feature type="chain" id="PRO_5009992644" description="Probable endolytic peptidoglycan transglycosylase RlpA" evidence="3">
    <location>
        <begin position="29"/>
        <end position="160"/>
    </location>
</feature>
<dbReference type="GO" id="GO:0000270">
    <property type="term" value="P:peptidoglycan metabolic process"/>
    <property type="evidence" value="ECO:0007669"/>
    <property type="project" value="UniProtKB-UniRule"/>
</dbReference>
<keyword evidence="6" id="KW-0449">Lipoprotein</keyword>
<keyword evidence="1 3" id="KW-0456">Lyase</keyword>
<dbReference type="CDD" id="cd22268">
    <property type="entry name" value="DPBB_RlpA-like"/>
    <property type="match status" value="1"/>
</dbReference>
<dbReference type="Gene3D" id="2.40.40.10">
    <property type="entry name" value="RlpA-like domain"/>
    <property type="match status" value="1"/>
</dbReference>
<dbReference type="Proteomes" id="UP000001007">
    <property type="component" value="Chromosome"/>
</dbReference>
<dbReference type="PANTHER" id="PTHR34183">
    <property type="entry name" value="ENDOLYTIC PEPTIDOGLYCAN TRANSGLYCOSYLASE RLPA"/>
    <property type="match status" value="1"/>
</dbReference>
<evidence type="ECO:0000256" key="3">
    <source>
        <dbReference type="HAMAP-Rule" id="MF_02071"/>
    </source>
</evidence>
<dbReference type="EC" id="4.2.2.-" evidence="3"/>
<reference evidence="6 7" key="1">
    <citation type="journal article" date="2002" name="Proc. Natl. Acad. Sci. U.S.A.">
        <title>The complete genome sequence of Chlorobium tepidum TLS, a photosynthetic, anaerobic, green-sulfur bacterium.</title>
        <authorList>
            <person name="Eisen J.A."/>
            <person name="Nelson K.E."/>
            <person name="Paulsen I.T."/>
            <person name="Heidelberg J.F."/>
            <person name="Wu M."/>
            <person name="Dodson R.J."/>
            <person name="Deboy R."/>
            <person name="Gwinn M.L."/>
            <person name="Nelson W.C."/>
            <person name="Haft D.H."/>
            <person name="Hickey E.K."/>
            <person name="Peterson J.D."/>
            <person name="Durkin A.S."/>
            <person name="Kolonay J.L."/>
            <person name="Yang F."/>
            <person name="Holt I."/>
            <person name="Umayam L.A."/>
            <person name="Mason T."/>
            <person name="Brenner M."/>
            <person name="Shea T.P."/>
            <person name="Parksey D."/>
            <person name="Nierman W.C."/>
            <person name="Feldblyum T.V."/>
            <person name="Hansen C.L."/>
            <person name="Craven M.B."/>
            <person name="Radune D."/>
            <person name="Vamathevan J."/>
            <person name="Khouri H."/>
            <person name="White O."/>
            <person name="Gruber T.M."/>
            <person name="Ketchum K.A."/>
            <person name="Venter J.C."/>
            <person name="Tettelin H."/>
            <person name="Bryant D.A."/>
            <person name="Fraser C.M."/>
        </authorList>
    </citation>
    <scope>NUCLEOTIDE SEQUENCE [LARGE SCALE GENOMIC DNA]</scope>
    <source>
        <strain evidence="7">ATCC 49652 / DSM 12025 / NBRC 103806 / TLS</strain>
    </source>
</reference>
<comment type="function">
    <text evidence="3">Lytic transglycosylase with a strong preference for naked glycan strands that lack stem peptides.</text>
</comment>
<evidence type="ECO:0000256" key="4">
    <source>
        <dbReference type="RuleBase" id="RU003495"/>
    </source>
</evidence>
<keyword evidence="2 3" id="KW-0961">Cell wall biogenesis/degradation</keyword>